<evidence type="ECO:0000313" key="1">
    <source>
        <dbReference type="EMBL" id="MPR36654.1"/>
    </source>
</evidence>
<reference evidence="1 2" key="1">
    <citation type="submission" date="2019-10" db="EMBL/GenBank/DDBJ databases">
        <title>Draft Genome Sequence of Cytophagaceae sp. SJW1-29.</title>
        <authorList>
            <person name="Choi A."/>
        </authorList>
    </citation>
    <scope>NUCLEOTIDE SEQUENCE [LARGE SCALE GENOMIC DNA]</scope>
    <source>
        <strain evidence="1 2">SJW1-29</strain>
    </source>
</reference>
<gene>
    <name evidence="1" type="ORF">GBK04_25750</name>
</gene>
<protein>
    <submittedName>
        <fullName evidence="1">DUF2693 domain-containing protein</fullName>
    </submittedName>
</protein>
<accession>A0A7C9BKZ4</accession>
<dbReference type="Proteomes" id="UP000479293">
    <property type="component" value="Unassembled WGS sequence"/>
</dbReference>
<proteinExistence type="predicted"/>
<dbReference type="EMBL" id="WHLY01000002">
    <property type="protein sequence ID" value="MPR36654.1"/>
    <property type="molecule type" value="Genomic_DNA"/>
</dbReference>
<dbReference type="Pfam" id="PF10902">
    <property type="entry name" value="WYL_2"/>
    <property type="match status" value="1"/>
</dbReference>
<evidence type="ECO:0000313" key="2">
    <source>
        <dbReference type="Proteomes" id="UP000479293"/>
    </source>
</evidence>
<dbReference type="InterPro" id="IPR024401">
    <property type="entry name" value="WYL_prot"/>
</dbReference>
<name>A0A7C9BKZ4_9BACT</name>
<dbReference type="RefSeq" id="WP_152764757.1">
    <property type="nucleotide sequence ID" value="NZ_WHLY01000002.1"/>
</dbReference>
<dbReference type="AlphaFoldDB" id="A0A7C9BKZ4"/>
<keyword evidence="2" id="KW-1185">Reference proteome</keyword>
<organism evidence="1 2">
    <name type="scientific">Salmonirosea aquatica</name>
    <dbReference type="NCBI Taxonomy" id="2654236"/>
    <lineage>
        <taxon>Bacteria</taxon>
        <taxon>Pseudomonadati</taxon>
        <taxon>Bacteroidota</taxon>
        <taxon>Cytophagia</taxon>
        <taxon>Cytophagales</taxon>
        <taxon>Spirosomataceae</taxon>
        <taxon>Salmonirosea</taxon>
    </lineage>
</organism>
<comment type="caution">
    <text evidence="1">The sequence shown here is derived from an EMBL/GenBank/DDBJ whole genome shotgun (WGS) entry which is preliminary data.</text>
</comment>
<sequence length="101" mass="11217">MKIQAQAMQMAHAIKSRYLNFGLALSAAWKAVKLRRLMQAGQAAFAFTKKDGSIRHAVGTRSAGLIPAAFAPKSPSQPTTLINFFDVEIQQWRSCQPWQLN</sequence>